<sequence>MVLAVLTGVQLLIAYLMNSGWIHGKISNNEVALWTWTAILRFYLVHRSNVLMPSPSPSLLPHLRVLYTVGLLIDFIRLRTELLAYARDAAGQLPIAELAMAGIATILLLVSIFQQQQVNGLPSNLAAGESGTGSSCHEQRATIAQNMFFSWLDPMIWLGYKRPLEPNDLYDLMPEDHAKQINARWQSE</sequence>
<keyword evidence="2" id="KW-1185">Reference proteome</keyword>
<dbReference type="AlphaFoldDB" id="A0A9W8HN85"/>
<dbReference type="EMBL" id="JANBUO010003598">
    <property type="protein sequence ID" value="KAJ2790188.1"/>
    <property type="molecule type" value="Genomic_DNA"/>
</dbReference>
<dbReference type="GO" id="GO:0005524">
    <property type="term" value="F:ATP binding"/>
    <property type="evidence" value="ECO:0007669"/>
    <property type="project" value="UniProtKB-KW"/>
</dbReference>
<proteinExistence type="predicted"/>
<dbReference type="Proteomes" id="UP001140094">
    <property type="component" value="Unassembled WGS sequence"/>
</dbReference>
<evidence type="ECO:0000313" key="1">
    <source>
        <dbReference type="EMBL" id="KAJ2790188.1"/>
    </source>
</evidence>
<reference evidence="1" key="1">
    <citation type="submission" date="2022-07" db="EMBL/GenBank/DDBJ databases">
        <title>Phylogenomic reconstructions and comparative analyses of Kickxellomycotina fungi.</title>
        <authorList>
            <person name="Reynolds N.K."/>
            <person name="Stajich J.E."/>
            <person name="Barry K."/>
            <person name="Grigoriev I.V."/>
            <person name="Crous P."/>
            <person name="Smith M.E."/>
        </authorList>
    </citation>
    <scope>NUCLEOTIDE SEQUENCE</scope>
    <source>
        <strain evidence="1">NRRL 1565</strain>
    </source>
</reference>
<evidence type="ECO:0000313" key="2">
    <source>
        <dbReference type="Proteomes" id="UP001140094"/>
    </source>
</evidence>
<protein>
    <submittedName>
        <fullName evidence="1">Transporter of the ATP-binding cassette (ABC)</fullName>
    </submittedName>
</protein>
<name>A0A9W8HN85_9FUNG</name>
<comment type="caution">
    <text evidence="1">The sequence shown here is derived from an EMBL/GenBank/DDBJ whole genome shotgun (WGS) entry which is preliminary data.</text>
</comment>
<dbReference type="OrthoDB" id="6500128at2759"/>
<accession>A0A9W8HN85</accession>
<keyword evidence="1" id="KW-0547">Nucleotide-binding</keyword>
<gene>
    <name evidence="1" type="primary">YBT1_4</name>
    <name evidence="1" type="ORF">H4R20_007054</name>
</gene>
<feature type="non-terminal residue" evidence="1">
    <location>
        <position position="188"/>
    </location>
</feature>
<organism evidence="1 2">
    <name type="scientific">Coemansia guatemalensis</name>
    <dbReference type="NCBI Taxonomy" id="2761395"/>
    <lineage>
        <taxon>Eukaryota</taxon>
        <taxon>Fungi</taxon>
        <taxon>Fungi incertae sedis</taxon>
        <taxon>Zoopagomycota</taxon>
        <taxon>Kickxellomycotina</taxon>
        <taxon>Kickxellomycetes</taxon>
        <taxon>Kickxellales</taxon>
        <taxon>Kickxellaceae</taxon>
        <taxon>Coemansia</taxon>
    </lineage>
</organism>
<keyword evidence="1" id="KW-0067">ATP-binding</keyword>